<proteinExistence type="predicted"/>
<keyword evidence="2" id="KW-1185">Reference proteome</keyword>
<protein>
    <submittedName>
        <fullName evidence="1">Uncharacterized protein</fullName>
    </submittedName>
</protein>
<accession>A0ABV0TS88</accession>
<name>A0ABV0TS88_9TELE</name>
<comment type="caution">
    <text evidence="1">The sequence shown here is derived from an EMBL/GenBank/DDBJ whole genome shotgun (WGS) entry which is preliminary data.</text>
</comment>
<gene>
    <name evidence="1" type="ORF">ILYODFUR_005665</name>
</gene>
<dbReference type="Proteomes" id="UP001482620">
    <property type="component" value="Unassembled WGS sequence"/>
</dbReference>
<organism evidence="1 2">
    <name type="scientific">Ilyodon furcidens</name>
    <name type="common">goldbreast splitfin</name>
    <dbReference type="NCBI Taxonomy" id="33524"/>
    <lineage>
        <taxon>Eukaryota</taxon>
        <taxon>Metazoa</taxon>
        <taxon>Chordata</taxon>
        <taxon>Craniata</taxon>
        <taxon>Vertebrata</taxon>
        <taxon>Euteleostomi</taxon>
        <taxon>Actinopterygii</taxon>
        <taxon>Neopterygii</taxon>
        <taxon>Teleostei</taxon>
        <taxon>Neoteleostei</taxon>
        <taxon>Acanthomorphata</taxon>
        <taxon>Ovalentaria</taxon>
        <taxon>Atherinomorphae</taxon>
        <taxon>Cyprinodontiformes</taxon>
        <taxon>Goodeidae</taxon>
        <taxon>Ilyodon</taxon>
    </lineage>
</organism>
<evidence type="ECO:0000313" key="1">
    <source>
        <dbReference type="EMBL" id="MEQ2235772.1"/>
    </source>
</evidence>
<sequence length="77" mass="8866">MSGKRCRRFLVFLHQLSQQLKKGGGADINRWEYESKGEKDEEEEDQRKTNISELDALLLLPLILNDETLCCSVSPEI</sequence>
<evidence type="ECO:0000313" key="2">
    <source>
        <dbReference type="Proteomes" id="UP001482620"/>
    </source>
</evidence>
<dbReference type="EMBL" id="JAHRIQ010046676">
    <property type="protein sequence ID" value="MEQ2235772.1"/>
    <property type="molecule type" value="Genomic_DNA"/>
</dbReference>
<reference evidence="1 2" key="1">
    <citation type="submission" date="2021-06" db="EMBL/GenBank/DDBJ databases">
        <authorList>
            <person name="Palmer J.M."/>
        </authorList>
    </citation>
    <scope>NUCLEOTIDE SEQUENCE [LARGE SCALE GENOMIC DNA]</scope>
    <source>
        <strain evidence="2">if_2019</strain>
        <tissue evidence="1">Muscle</tissue>
    </source>
</reference>